<dbReference type="OrthoDB" id="6252103at2759"/>
<organism evidence="3 4">
    <name type="scientific">Microthyrium microscopicum</name>
    <dbReference type="NCBI Taxonomy" id="703497"/>
    <lineage>
        <taxon>Eukaryota</taxon>
        <taxon>Fungi</taxon>
        <taxon>Dikarya</taxon>
        <taxon>Ascomycota</taxon>
        <taxon>Pezizomycotina</taxon>
        <taxon>Dothideomycetes</taxon>
        <taxon>Dothideomycetes incertae sedis</taxon>
        <taxon>Microthyriales</taxon>
        <taxon>Microthyriaceae</taxon>
        <taxon>Microthyrium</taxon>
    </lineage>
</organism>
<dbReference type="InterPro" id="IPR052779">
    <property type="entry name" value="WDR62"/>
</dbReference>
<dbReference type="SUPFAM" id="SSF50978">
    <property type="entry name" value="WD40 repeat-like"/>
    <property type="match status" value="1"/>
</dbReference>
<feature type="region of interest" description="Disordered" evidence="2">
    <location>
        <begin position="1"/>
        <end position="39"/>
    </location>
</feature>
<accession>A0A6A6U9J3</accession>
<dbReference type="Gene3D" id="2.130.10.10">
    <property type="entry name" value="YVTN repeat-like/Quinoprotein amine dehydrogenase"/>
    <property type="match status" value="4"/>
</dbReference>
<dbReference type="PANTHER" id="PTHR45589:SF1">
    <property type="entry name" value="WD REPEAT DOMAIN 62, ISOFORM G"/>
    <property type="match status" value="1"/>
</dbReference>
<gene>
    <name evidence="3" type="ORF">BT63DRAFT_479690</name>
</gene>
<dbReference type="SMART" id="SM00320">
    <property type="entry name" value="WD40"/>
    <property type="match status" value="9"/>
</dbReference>
<evidence type="ECO:0000256" key="2">
    <source>
        <dbReference type="SAM" id="MobiDB-lite"/>
    </source>
</evidence>
<dbReference type="SUPFAM" id="SSF50998">
    <property type="entry name" value="Quinoprotein alcohol dehydrogenase-like"/>
    <property type="match status" value="2"/>
</dbReference>
<protein>
    <submittedName>
        <fullName evidence="3">WD40 repeat-like protein</fullName>
    </submittedName>
</protein>
<dbReference type="PANTHER" id="PTHR45589">
    <property type="entry name" value="WD REPEAT DOMAIN 62, ISOFORM G"/>
    <property type="match status" value="1"/>
</dbReference>
<keyword evidence="4" id="KW-1185">Reference proteome</keyword>
<dbReference type="Pfam" id="PF00400">
    <property type="entry name" value="WD40"/>
    <property type="match status" value="3"/>
</dbReference>
<feature type="compositionally biased region" description="Low complexity" evidence="2">
    <location>
        <begin position="24"/>
        <end position="35"/>
    </location>
</feature>
<feature type="region of interest" description="Disordered" evidence="2">
    <location>
        <begin position="828"/>
        <end position="933"/>
    </location>
</feature>
<dbReference type="InterPro" id="IPR036322">
    <property type="entry name" value="WD40_repeat_dom_sf"/>
</dbReference>
<evidence type="ECO:0000256" key="1">
    <source>
        <dbReference type="PROSITE-ProRule" id="PRU00221"/>
    </source>
</evidence>
<reference evidence="3" key="1">
    <citation type="journal article" date="2020" name="Stud. Mycol.">
        <title>101 Dothideomycetes genomes: a test case for predicting lifestyles and emergence of pathogens.</title>
        <authorList>
            <person name="Haridas S."/>
            <person name="Albert R."/>
            <person name="Binder M."/>
            <person name="Bloem J."/>
            <person name="Labutti K."/>
            <person name="Salamov A."/>
            <person name="Andreopoulos B."/>
            <person name="Baker S."/>
            <person name="Barry K."/>
            <person name="Bills G."/>
            <person name="Bluhm B."/>
            <person name="Cannon C."/>
            <person name="Castanera R."/>
            <person name="Culley D."/>
            <person name="Daum C."/>
            <person name="Ezra D."/>
            <person name="Gonzalez J."/>
            <person name="Henrissat B."/>
            <person name="Kuo A."/>
            <person name="Liang C."/>
            <person name="Lipzen A."/>
            <person name="Lutzoni F."/>
            <person name="Magnuson J."/>
            <person name="Mondo S."/>
            <person name="Nolan M."/>
            <person name="Ohm R."/>
            <person name="Pangilinan J."/>
            <person name="Park H.-J."/>
            <person name="Ramirez L."/>
            <person name="Alfaro M."/>
            <person name="Sun H."/>
            <person name="Tritt A."/>
            <person name="Yoshinaga Y."/>
            <person name="Zwiers L.-H."/>
            <person name="Turgeon B."/>
            <person name="Goodwin S."/>
            <person name="Spatafora J."/>
            <person name="Crous P."/>
            <person name="Grigoriev I."/>
        </authorList>
    </citation>
    <scope>NUCLEOTIDE SEQUENCE</scope>
    <source>
        <strain evidence="3">CBS 115976</strain>
    </source>
</reference>
<name>A0A6A6U9J3_9PEZI</name>
<dbReference type="EMBL" id="MU004236">
    <property type="protein sequence ID" value="KAF2668276.1"/>
    <property type="molecule type" value="Genomic_DNA"/>
</dbReference>
<dbReference type="InterPro" id="IPR001680">
    <property type="entry name" value="WD40_rpt"/>
</dbReference>
<feature type="region of interest" description="Disordered" evidence="2">
    <location>
        <begin position="1018"/>
        <end position="1063"/>
    </location>
</feature>
<feature type="compositionally biased region" description="Low complexity" evidence="2">
    <location>
        <begin position="1051"/>
        <end position="1063"/>
    </location>
</feature>
<sequence length="1063" mass="114750">MATPNNSRLSVGPWGVRLTPTAQSSSKPSKAPSKASRNDAGLSLNHVIGTTAESPNSLTTLSSKRLLAFTAGAAAVICTFDQDLNFTQRFYRARPTAIPLNPILAVYGPSTPTSSTASFRARPANRDSIAPAAPFSPSTDYTDSPGGKSWTARERVKAATCVSFSPDGRYLAVGETGYKPRVLIFSTSKESSHDSPLTCLPDHTFGVRCVAFSPNSQYLASLGAANDGFLYIWSINSRNGSASLYASNKCTSNICQIAWMGSNLITVGTRHVKVWRLDGSTTTTPVTTPVKALAGFFSHSQNSNGSHRILHGRNCLLGSMLEGTFTAVAPISRSQAIVCSDSGDVCLLDDSDGCQRLSQVTNVGFFITAASVCPTGELLITGKGVMKCFDLKSFLGTKSSPPSPPPEDSSEGSDNLVVALAPLGQHMVTINDRRVIKLIKPPNPGDCEDLQTALQLPAHGGPVLGVRPLPKNDVLSAAFFTWSADGTILFWAADGVCKRQFNIDLDQPDESDPAPMNELKVVRTLSSEKVMITGDKLGCIRFIDENTGACTFSLKAHVGEITDIAVLESRSLVASCGRDRTVQVFRRTTHGWELQQTLDEHVGAVTGLVFTADGKQLISCSSDRTVVVREGLCRTENGELLTAFVILRTITLKATPTSMALLTDRNDSLFISTIDRNIFKYNLLTGHQMNSFKASDSEGGDAVVLSSLIHLTSVNGSNILAGVSSTDKSLRLYDENGSILGKDWGHTEGITDITIISTKVKPKSNDIIKKCLVTVAVDGTVFIWTFGARQPPKQDLSSSMELMGLNTNKDLLGGKPPLRRVLSQSEMARFRHGSPEQEDTTTPTVPPKRAHRSLEKRTSRFSLAQTPKLDPAPSSYDSGGRPRRPRLNRSPSPPSPHRKSPRVAVHRKSSLDTSMRRGTRPAAATTPVSNPAELANGTDVICRALRSYRRKLAATNDNLPPEMLRELERELTLTVRAVGEKAIRANHAFEETVMAKVLSQYSEKLLEVLGEKLSAQATAASKDPINTEEDTAAAADEKPVFVEERRRTSRSEMSTCTTLHETT</sequence>
<dbReference type="InterPro" id="IPR011047">
    <property type="entry name" value="Quinoprotein_ADH-like_sf"/>
</dbReference>
<evidence type="ECO:0000313" key="3">
    <source>
        <dbReference type="EMBL" id="KAF2668276.1"/>
    </source>
</evidence>
<feature type="compositionally biased region" description="Basic and acidic residues" evidence="2">
    <location>
        <begin position="1035"/>
        <end position="1050"/>
    </location>
</feature>
<dbReference type="InterPro" id="IPR015943">
    <property type="entry name" value="WD40/YVTN_repeat-like_dom_sf"/>
</dbReference>
<dbReference type="AlphaFoldDB" id="A0A6A6U9J3"/>
<dbReference type="PROSITE" id="PS50082">
    <property type="entry name" value="WD_REPEATS_2"/>
    <property type="match status" value="1"/>
</dbReference>
<evidence type="ECO:0000313" key="4">
    <source>
        <dbReference type="Proteomes" id="UP000799302"/>
    </source>
</evidence>
<feature type="repeat" description="WD" evidence="1">
    <location>
        <begin position="598"/>
        <end position="628"/>
    </location>
</feature>
<keyword evidence="1" id="KW-0853">WD repeat</keyword>
<proteinExistence type="predicted"/>
<feature type="region of interest" description="Disordered" evidence="2">
    <location>
        <begin position="127"/>
        <end position="149"/>
    </location>
</feature>
<dbReference type="Proteomes" id="UP000799302">
    <property type="component" value="Unassembled WGS sequence"/>
</dbReference>
<feature type="compositionally biased region" description="Basic residues" evidence="2">
    <location>
        <begin position="896"/>
        <end position="908"/>
    </location>
</feature>